<dbReference type="PROSITE" id="PS50893">
    <property type="entry name" value="ABC_TRANSPORTER_2"/>
    <property type="match status" value="1"/>
</dbReference>
<gene>
    <name evidence="10" type="ORF">GCM10008932_04280</name>
</gene>
<evidence type="ECO:0000256" key="7">
    <source>
        <dbReference type="SAM" id="Phobius"/>
    </source>
</evidence>
<comment type="caution">
    <text evidence="10">The sequence shown here is derived from an EMBL/GenBank/DDBJ whole genome shotgun (WGS) entry which is preliminary data.</text>
</comment>
<dbReference type="InterPro" id="IPR011527">
    <property type="entry name" value="ABC1_TM_dom"/>
</dbReference>
<dbReference type="Pfam" id="PF00664">
    <property type="entry name" value="ABC_membrane"/>
    <property type="match status" value="1"/>
</dbReference>
<dbReference type="PANTHER" id="PTHR43394">
    <property type="entry name" value="ATP-DEPENDENT PERMEASE MDL1, MITOCHONDRIAL"/>
    <property type="match status" value="1"/>
</dbReference>
<evidence type="ECO:0000256" key="3">
    <source>
        <dbReference type="ARBA" id="ARBA00022741"/>
    </source>
</evidence>
<feature type="transmembrane region" description="Helical" evidence="7">
    <location>
        <begin position="148"/>
        <end position="172"/>
    </location>
</feature>
<evidence type="ECO:0000256" key="2">
    <source>
        <dbReference type="ARBA" id="ARBA00022692"/>
    </source>
</evidence>
<dbReference type="InterPro" id="IPR027417">
    <property type="entry name" value="P-loop_NTPase"/>
</dbReference>
<feature type="transmembrane region" description="Helical" evidence="7">
    <location>
        <begin position="258"/>
        <end position="282"/>
    </location>
</feature>
<evidence type="ECO:0000256" key="5">
    <source>
        <dbReference type="ARBA" id="ARBA00022989"/>
    </source>
</evidence>
<dbReference type="InterPro" id="IPR036640">
    <property type="entry name" value="ABC1_TM_sf"/>
</dbReference>
<organism evidence="10 11">
    <name type="scientific">Alkalibacterium iburiense</name>
    <dbReference type="NCBI Taxonomy" id="290589"/>
    <lineage>
        <taxon>Bacteria</taxon>
        <taxon>Bacillati</taxon>
        <taxon>Bacillota</taxon>
        <taxon>Bacilli</taxon>
        <taxon>Lactobacillales</taxon>
        <taxon>Carnobacteriaceae</taxon>
        <taxon>Alkalibacterium</taxon>
    </lineage>
</organism>
<feature type="transmembrane region" description="Helical" evidence="7">
    <location>
        <begin position="178"/>
        <end position="197"/>
    </location>
</feature>
<dbReference type="Gene3D" id="3.40.50.300">
    <property type="entry name" value="P-loop containing nucleotide triphosphate hydrolases"/>
    <property type="match status" value="1"/>
</dbReference>
<reference evidence="10 11" key="1">
    <citation type="journal article" date="2019" name="Int. J. Syst. Evol. Microbiol.">
        <title>The Global Catalogue of Microorganisms (GCM) 10K type strain sequencing project: providing services to taxonomists for standard genome sequencing and annotation.</title>
        <authorList>
            <consortium name="The Broad Institute Genomics Platform"/>
            <consortium name="The Broad Institute Genome Sequencing Center for Infectious Disease"/>
            <person name="Wu L."/>
            <person name="Ma J."/>
        </authorList>
    </citation>
    <scope>NUCLEOTIDE SEQUENCE [LARGE SCALE GENOMIC DNA]</scope>
    <source>
        <strain evidence="10 11">JCM 12662</strain>
    </source>
</reference>
<evidence type="ECO:0000256" key="1">
    <source>
        <dbReference type="ARBA" id="ARBA00004651"/>
    </source>
</evidence>
<dbReference type="Proteomes" id="UP001501166">
    <property type="component" value="Unassembled WGS sequence"/>
</dbReference>
<accession>A0ABN0X3U2</accession>
<evidence type="ECO:0000256" key="4">
    <source>
        <dbReference type="ARBA" id="ARBA00022840"/>
    </source>
</evidence>
<evidence type="ECO:0000313" key="11">
    <source>
        <dbReference type="Proteomes" id="UP001501166"/>
    </source>
</evidence>
<feature type="transmembrane region" description="Helical" evidence="7">
    <location>
        <begin position="76"/>
        <end position="99"/>
    </location>
</feature>
<keyword evidence="11" id="KW-1185">Reference proteome</keyword>
<keyword evidence="2 7" id="KW-0812">Transmembrane</keyword>
<dbReference type="InterPro" id="IPR039421">
    <property type="entry name" value="Type_1_exporter"/>
</dbReference>
<dbReference type="CDD" id="cd03254">
    <property type="entry name" value="ABCC_Glucan_exporter_like"/>
    <property type="match status" value="1"/>
</dbReference>
<evidence type="ECO:0000259" key="8">
    <source>
        <dbReference type="PROSITE" id="PS50893"/>
    </source>
</evidence>
<dbReference type="SUPFAM" id="SSF52540">
    <property type="entry name" value="P-loop containing nucleoside triphosphate hydrolases"/>
    <property type="match status" value="1"/>
</dbReference>
<proteinExistence type="predicted"/>
<dbReference type="SUPFAM" id="SSF90123">
    <property type="entry name" value="ABC transporter transmembrane region"/>
    <property type="match status" value="1"/>
</dbReference>
<dbReference type="InterPro" id="IPR003593">
    <property type="entry name" value="AAA+_ATPase"/>
</dbReference>
<dbReference type="GO" id="GO:0005524">
    <property type="term" value="F:ATP binding"/>
    <property type="evidence" value="ECO:0007669"/>
    <property type="project" value="UniProtKB-KW"/>
</dbReference>
<keyword evidence="3" id="KW-0547">Nucleotide-binding</keyword>
<evidence type="ECO:0000259" key="9">
    <source>
        <dbReference type="PROSITE" id="PS50929"/>
    </source>
</evidence>
<comment type="subcellular location">
    <subcellularLocation>
        <location evidence="1">Cell membrane</location>
        <topology evidence="1">Multi-pass membrane protein</topology>
    </subcellularLocation>
</comment>
<dbReference type="Pfam" id="PF00005">
    <property type="entry name" value="ABC_tran"/>
    <property type="match status" value="1"/>
</dbReference>
<dbReference type="RefSeq" id="WP_343753544.1">
    <property type="nucleotide sequence ID" value="NZ_BAAACW010000026.1"/>
</dbReference>
<keyword evidence="5 7" id="KW-1133">Transmembrane helix</keyword>
<dbReference type="Gene3D" id="1.20.1560.10">
    <property type="entry name" value="ABC transporter type 1, transmembrane domain"/>
    <property type="match status" value="1"/>
</dbReference>
<evidence type="ECO:0000313" key="10">
    <source>
        <dbReference type="EMBL" id="GAA0354427.1"/>
    </source>
</evidence>
<dbReference type="CDD" id="cd18544">
    <property type="entry name" value="ABC_6TM_TmrA_like"/>
    <property type="match status" value="1"/>
</dbReference>
<evidence type="ECO:0000256" key="6">
    <source>
        <dbReference type="ARBA" id="ARBA00023136"/>
    </source>
</evidence>
<keyword evidence="6 7" id="KW-0472">Membrane</keyword>
<dbReference type="PANTHER" id="PTHR43394:SF1">
    <property type="entry name" value="ATP-BINDING CASSETTE SUB-FAMILY B MEMBER 10, MITOCHONDRIAL"/>
    <property type="match status" value="1"/>
</dbReference>
<feature type="transmembrane region" description="Helical" evidence="7">
    <location>
        <begin position="35"/>
        <end position="56"/>
    </location>
</feature>
<keyword evidence="4 10" id="KW-0067">ATP-binding</keyword>
<protein>
    <submittedName>
        <fullName evidence="10">ABC transporter ATP-binding protein</fullName>
    </submittedName>
</protein>
<feature type="domain" description="ABC transmembrane type-1" evidence="9">
    <location>
        <begin position="36"/>
        <end position="320"/>
    </location>
</feature>
<dbReference type="InterPro" id="IPR003439">
    <property type="entry name" value="ABC_transporter-like_ATP-bd"/>
</dbReference>
<feature type="domain" description="ABC transporter" evidence="8">
    <location>
        <begin position="354"/>
        <end position="588"/>
    </location>
</feature>
<dbReference type="SMART" id="SM00382">
    <property type="entry name" value="AAA"/>
    <property type="match status" value="1"/>
</dbReference>
<sequence>MEQQELSKRRSIPFNEQMVILKRILKFAKPYRNQFILAIFFSVALAITNAALPRIIQVFIDDHLTTGQVAMQTILFFASLHLGVTIIRMTVWYFELYIFNMASEKTVKNIRHQLYTKLHSLGIRFFDQTSTGWIITRATNDTEAMKDFWHVFLTIIQGLFGVIISLGAMFLLDVRVTLWILIFAPVLLVVIRFYQVYSSSTYHEMKSKLSLLNTKLAETINGMSVIQQFRQEKRLRKEFEETNESYFDSRFSMVRINAILLSPVINMLYTLAVVLILAIFGIDALNSPVEVGVIYAFTSYANDFFRPLTRLMDSLSLFQDGVVSSSRILTVMDNEEYVPEQNEGASETITEGKIEFKNLSFSYDGENKVLKNINFTVNPGETVALVGHTGSGKSSIINVLMRFYDFHEGEVLIDGKSIKDYPMRELRQRTGLVLQDSFLFYGTIKDNIRLMNDQISDREVIEAARFVQADRFIEELDGQYDAKVIERGASFSTGQKQLLSFARTIVRDPKILILDEATANIDTETESLIQEGLQRMRKGRTTVAIAHRLSTIRDADQILVLDKGEIVERGTHDELIERGGLYKDMYELQNLGLQTSSV</sequence>
<name>A0ABN0X3U2_9LACT</name>
<dbReference type="PROSITE" id="PS50929">
    <property type="entry name" value="ABC_TM1F"/>
    <property type="match status" value="1"/>
</dbReference>
<dbReference type="EMBL" id="BAAACW010000026">
    <property type="protein sequence ID" value="GAA0354427.1"/>
    <property type="molecule type" value="Genomic_DNA"/>
</dbReference>